<evidence type="ECO:0000259" key="10">
    <source>
        <dbReference type="PROSITE" id="PS50112"/>
    </source>
</evidence>
<protein>
    <recommendedName>
        <fullName evidence="13">Phytochrome</fullName>
    </recommendedName>
</protein>
<dbReference type="NCBIfam" id="TIGR00229">
    <property type="entry name" value="sensory_box"/>
    <property type="match status" value="1"/>
</dbReference>
<dbReference type="Gene3D" id="3.30.450.270">
    <property type="match status" value="1"/>
</dbReference>
<sequence>MNPPRPCSSTTKSRARVAAQTSIDAKNQEEFEALGTSFDYSRSVADCSSVSNTDQTRGRKVANYLNQIQKSKLIQPFGCLLALDEKTHRVIAYSENADEILIRESHEVPGSGVVQPFLGIGTDLAIVFTSSSYAELVKVFGAVDVSLLNPVLVHCRTSGKPLYAIVHRVTGSLVIDLEPVKPYDYPNSPTGALQSYKLAAKAISRLQSVSSGNMAGLIDTAVREVFELTGYSRVMAYKFHEDDHGEVVSEVTAPDLESYLGLHYPATDIPQAARFLFMKNMVRMICDCRAKPVKVLQDRSLGLDLTLCCSTLRTSHRCHLQYMENMGSIASLVMAVVINEEEEGKEEVAEQKRKRLWGLLVCHNCSPRFIPFPVRYACQFLAQVLAVHVSKELELEKRRREREILRTRAVLSDMLMRDAPTSIVSQSPNVMDFIKCDGAAMLYKNRVWLLGVTPTVSQVRELAKWLSWHHPDSTGLTTDSLREAGYEGSPSLGDIVCGMAAVKITSEDMLFWFRSHAAKKIVWGGAKHDPGVTDDGTLLHPRSSFKAFLGVIKTRSSPWKDYEIEAIHSLQLVLRGSIQGKEKGEGASAIHTTLDEQRRGGGAKGATTEALDVVTKEIVRLIETASVPILAVDANGLVSGWNAKIAQLTGLSVERALGTHLLALVENSSVDTLRRMLYRALQGEEEQNVEFQMKGFGSRREEGPLALKANACANRNVGGNVVSVCLVAQDLSTLRKAKDKFSLIEGDYRSIIQSPNPLMPPLFSADESGWCTEWNTAMSKLTGWERHQVIDKMLLGEVFGTKTGFCRLKNHEAFVTFGVVLNNAMIGEETHGTPLGFFDRNGRYVDSLLSSSSKKLDGQGRITGVVCFLHLVSQELQEALQIQELSERKAAKRSKQLAYIRREIRAPLSGIKSLSNLMERIESSKELKEDLHTSIQCQNQLENVLNDLDLDKILKGELEFRTVWFTLKDVLDAAVSQVMAACTAKGIELVLDSESDHHLNDYLSGDNLRLQQILANLLSVSVSYTPDGGQINVTHDFVANNLLGSLQLVRLNVGITHSGLGIPEVVVSQMLEEVDNMSEEGIGLHVSRKLTTLMNGDVQYRREAAECFFTVSVELPRFEVVEQKVRQE</sequence>
<dbReference type="SUPFAM" id="SSF55781">
    <property type="entry name" value="GAF domain-like"/>
    <property type="match status" value="2"/>
</dbReference>
<dbReference type="Pfam" id="PF00360">
    <property type="entry name" value="PHY"/>
    <property type="match status" value="1"/>
</dbReference>
<evidence type="ECO:0000256" key="2">
    <source>
        <dbReference type="ARBA" id="ARBA00022543"/>
    </source>
</evidence>
<dbReference type="InterPro" id="IPR043150">
    <property type="entry name" value="Phytochrome_PHY_sf"/>
</dbReference>
<dbReference type="InterPro" id="IPR003594">
    <property type="entry name" value="HATPase_dom"/>
</dbReference>
<keyword evidence="4" id="KW-0157">Chromophore</keyword>
<evidence type="ECO:0008006" key="13">
    <source>
        <dbReference type="Google" id="ProtNLM"/>
    </source>
</evidence>
<feature type="domain" description="Histidine kinase" evidence="9">
    <location>
        <begin position="899"/>
        <end position="1119"/>
    </location>
</feature>
<dbReference type="GO" id="GO:0009881">
    <property type="term" value="F:photoreceptor activity"/>
    <property type="evidence" value="ECO:0007669"/>
    <property type="project" value="UniProtKB-KW"/>
</dbReference>
<dbReference type="InterPro" id="IPR000014">
    <property type="entry name" value="PAS"/>
</dbReference>
<feature type="domain" description="Phytochrome chromophore attachment site" evidence="8">
    <location>
        <begin position="213"/>
        <end position="383"/>
    </location>
</feature>
<dbReference type="InterPro" id="IPR013767">
    <property type="entry name" value="PAS_fold"/>
</dbReference>
<comment type="similarity">
    <text evidence="1">Belongs to the phytochrome family.</text>
</comment>
<dbReference type="SMART" id="SM00388">
    <property type="entry name" value="HisKA"/>
    <property type="match status" value="1"/>
</dbReference>
<dbReference type="SUPFAM" id="SSF55874">
    <property type="entry name" value="ATPase domain of HSP90 chaperone/DNA topoisomerase II/histidine kinase"/>
    <property type="match status" value="1"/>
</dbReference>
<dbReference type="PROSITE" id="PS50046">
    <property type="entry name" value="PHYTOCHROME_2"/>
    <property type="match status" value="1"/>
</dbReference>
<dbReference type="InterPro" id="IPR035965">
    <property type="entry name" value="PAS-like_dom_sf"/>
</dbReference>
<dbReference type="Gene3D" id="3.30.450.20">
    <property type="entry name" value="PAS domain"/>
    <property type="match status" value="3"/>
</dbReference>
<dbReference type="Pfam" id="PF08446">
    <property type="entry name" value="PAS_2"/>
    <property type="match status" value="1"/>
</dbReference>
<comment type="caution">
    <text evidence="11">The sequence shown here is derived from an EMBL/GenBank/DDBJ whole genome shotgun (WGS) entry which is preliminary data.</text>
</comment>
<dbReference type="SMART" id="SM00091">
    <property type="entry name" value="PAS"/>
    <property type="match status" value="2"/>
</dbReference>
<dbReference type="Pfam" id="PF02518">
    <property type="entry name" value="HATPase_c"/>
    <property type="match status" value="1"/>
</dbReference>
<evidence type="ECO:0000256" key="3">
    <source>
        <dbReference type="ARBA" id="ARBA00022606"/>
    </source>
</evidence>
<organism evidence="11 12">
    <name type="scientific">Aristolochia fimbriata</name>
    <name type="common">White veined hardy Dutchman's pipe vine</name>
    <dbReference type="NCBI Taxonomy" id="158543"/>
    <lineage>
        <taxon>Eukaryota</taxon>
        <taxon>Viridiplantae</taxon>
        <taxon>Streptophyta</taxon>
        <taxon>Embryophyta</taxon>
        <taxon>Tracheophyta</taxon>
        <taxon>Spermatophyta</taxon>
        <taxon>Magnoliopsida</taxon>
        <taxon>Magnoliidae</taxon>
        <taxon>Piperales</taxon>
        <taxon>Aristolochiaceae</taxon>
        <taxon>Aristolochia</taxon>
    </lineage>
</organism>
<dbReference type="CDD" id="cd00082">
    <property type="entry name" value="HisKA"/>
    <property type="match status" value="1"/>
</dbReference>
<keyword evidence="5" id="KW-0805">Transcription regulation</keyword>
<dbReference type="SMART" id="SM00065">
    <property type="entry name" value="GAF"/>
    <property type="match status" value="1"/>
</dbReference>
<evidence type="ECO:0000256" key="5">
    <source>
        <dbReference type="ARBA" id="ARBA00023015"/>
    </source>
</evidence>
<dbReference type="InterPro" id="IPR036890">
    <property type="entry name" value="HATPase_C_sf"/>
</dbReference>
<dbReference type="InterPro" id="IPR013515">
    <property type="entry name" value="Phytochrome_cen-reg"/>
</dbReference>
<dbReference type="EMBL" id="JAINDJ010000002">
    <property type="protein sequence ID" value="KAG9459672.1"/>
    <property type="molecule type" value="Genomic_DNA"/>
</dbReference>
<dbReference type="Pfam" id="PF00512">
    <property type="entry name" value="HisKA"/>
    <property type="match status" value="1"/>
</dbReference>
<keyword evidence="2" id="KW-0600">Photoreceptor protein</keyword>
<dbReference type="Pfam" id="PF01590">
    <property type="entry name" value="GAF"/>
    <property type="match status" value="1"/>
</dbReference>
<dbReference type="InterPro" id="IPR001294">
    <property type="entry name" value="Phytochrome"/>
</dbReference>
<accession>A0AAV7FHC3</accession>
<evidence type="ECO:0000256" key="7">
    <source>
        <dbReference type="ARBA" id="ARBA00023170"/>
    </source>
</evidence>
<dbReference type="PANTHER" id="PTHR47876:SF3">
    <property type="entry name" value="PHYTOCHROME 1"/>
    <property type="match status" value="1"/>
</dbReference>
<dbReference type="InterPro" id="IPR013654">
    <property type="entry name" value="PAS_2"/>
</dbReference>
<feature type="domain" description="PAS" evidence="10">
    <location>
        <begin position="614"/>
        <end position="684"/>
    </location>
</feature>
<gene>
    <name evidence="11" type="ORF">H6P81_004180</name>
</gene>
<feature type="domain" description="PAS" evidence="10">
    <location>
        <begin position="744"/>
        <end position="799"/>
    </location>
</feature>
<evidence type="ECO:0000259" key="8">
    <source>
        <dbReference type="PROSITE" id="PS50046"/>
    </source>
</evidence>
<dbReference type="CDD" id="cd00130">
    <property type="entry name" value="PAS"/>
    <property type="match status" value="2"/>
</dbReference>
<keyword evidence="7" id="KW-0675">Receptor</keyword>
<evidence type="ECO:0000256" key="6">
    <source>
        <dbReference type="ARBA" id="ARBA00023163"/>
    </source>
</evidence>
<dbReference type="InterPro" id="IPR003018">
    <property type="entry name" value="GAF"/>
</dbReference>
<dbReference type="InterPro" id="IPR003661">
    <property type="entry name" value="HisK_dim/P_dom"/>
</dbReference>
<dbReference type="GO" id="GO:0000155">
    <property type="term" value="F:phosphorelay sensor kinase activity"/>
    <property type="evidence" value="ECO:0007669"/>
    <property type="project" value="InterPro"/>
</dbReference>
<dbReference type="InterPro" id="IPR016132">
    <property type="entry name" value="Phyto_chromo_attachment"/>
</dbReference>
<dbReference type="SMART" id="SM00387">
    <property type="entry name" value="HATPase_c"/>
    <property type="match status" value="1"/>
</dbReference>
<evidence type="ECO:0000313" key="12">
    <source>
        <dbReference type="Proteomes" id="UP000825729"/>
    </source>
</evidence>
<dbReference type="GO" id="GO:0006355">
    <property type="term" value="P:regulation of DNA-templated transcription"/>
    <property type="evidence" value="ECO:0007669"/>
    <property type="project" value="InterPro"/>
</dbReference>
<keyword evidence="6" id="KW-0804">Transcription</keyword>
<dbReference type="PRINTS" id="PR01033">
    <property type="entry name" value="PHYTOCHROME"/>
</dbReference>
<dbReference type="PROSITE" id="PS50112">
    <property type="entry name" value="PAS"/>
    <property type="match status" value="2"/>
</dbReference>
<dbReference type="Proteomes" id="UP000825729">
    <property type="component" value="Unassembled WGS sequence"/>
</dbReference>
<evidence type="ECO:0000313" key="11">
    <source>
        <dbReference type="EMBL" id="KAG9459672.1"/>
    </source>
</evidence>
<dbReference type="SUPFAM" id="SSF55785">
    <property type="entry name" value="PYP-like sensor domain (PAS domain)"/>
    <property type="match status" value="3"/>
</dbReference>
<keyword evidence="3" id="KW-0716">Sensory transduction</keyword>
<dbReference type="InterPro" id="IPR029016">
    <property type="entry name" value="GAF-like_dom_sf"/>
</dbReference>
<dbReference type="PROSITE" id="PS50109">
    <property type="entry name" value="HIS_KIN"/>
    <property type="match status" value="1"/>
</dbReference>
<keyword evidence="12" id="KW-1185">Reference proteome</keyword>
<name>A0AAV7FHC3_ARIFI</name>
<proteinExistence type="inferred from homology"/>
<dbReference type="Pfam" id="PF00989">
    <property type="entry name" value="PAS"/>
    <property type="match status" value="2"/>
</dbReference>
<dbReference type="FunFam" id="3.30.450.270:FF:000001">
    <property type="entry name" value="Phytochrome"/>
    <property type="match status" value="1"/>
</dbReference>
<dbReference type="PANTHER" id="PTHR47876">
    <property type="entry name" value="OS08G0260000 PROTEIN"/>
    <property type="match status" value="1"/>
</dbReference>
<dbReference type="GO" id="GO:0009584">
    <property type="term" value="P:detection of visible light"/>
    <property type="evidence" value="ECO:0007669"/>
    <property type="project" value="InterPro"/>
</dbReference>
<dbReference type="Gene3D" id="3.30.450.40">
    <property type="match status" value="1"/>
</dbReference>
<evidence type="ECO:0000256" key="1">
    <source>
        <dbReference type="ARBA" id="ARBA00008235"/>
    </source>
</evidence>
<evidence type="ECO:0000256" key="4">
    <source>
        <dbReference type="ARBA" id="ARBA00022991"/>
    </source>
</evidence>
<reference evidence="11 12" key="1">
    <citation type="submission" date="2021-07" db="EMBL/GenBank/DDBJ databases">
        <title>The Aristolochia fimbriata genome: insights into angiosperm evolution, floral development and chemical biosynthesis.</title>
        <authorList>
            <person name="Jiao Y."/>
        </authorList>
    </citation>
    <scope>NUCLEOTIDE SEQUENCE [LARGE SCALE GENOMIC DNA]</scope>
    <source>
        <strain evidence="11">IBCAS-2021</strain>
        <tissue evidence="11">Leaf</tissue>
    </source>
</reference>
<evidence type="ECO:0000259" key="9">
    <source>
        <dbReference type="PROSITE" id="PS50109"/>
    </source>
</evidence>
<dbReference type="Gene3D" id="3.30.565.10">
    <property type="entry name" value="Histidine kinase-like ATPase, C-terminal domain"/>
    <property type="match status" value="1"/>
</dbReference>
<dbReference type="InterPro" id="IPR005467">
    <property type="entry name" value="His_kinase_dom"/>
</dbReference>
<dbReference type="AlphaFoldDB" id="A0AAV7FHC3"/>